<feature type="binding site" evidence="8">
    <location>
        <position position="441"/>
    </location>
    <ligand>
        <name>[4Fe-4S] cluster</name>
        <dbReference type="ChEBI" id="CHEBI:49883"/>
        <label>2</label>
    </ligand>
</feature>
<dbReference type="AlphaFoldDB" id="A0AA51X730"/>
<reference evidence="11 12" key="1">
    <citation type="submission" date="2023-08" db="EMBL/GenBank/DDBJ databases">
        <title>Pleionea litopenaei sp. nov., isolated from stomach of juvenile Litopenaeus vannamei.</title>
        <authorList>
            <person name="Rho A.M."/>
            <person name="Hwang C.Y."/>
        </authorList>
    </citation>
    <scope>NUCLEOTIDE SEQUENCE [LARGE SCALE GENOMIC DNA]</scope>
    <source>
        <strain evidence="11 12">HL-JVS1</strain>
    </source>
</reference>
<feature type="compositionally biased region" description="Basic and acidic residues" evidence="9">
    <location>
        <begin position="483"/>
        <end position="520"/>
    </location>
</feature>
<keyword evidence="1 8" id="KW-0813">Transport</keyword>
<dbReference type="SUPFAM" id="SSF142019">
    <property type="entry name" value="Nqo1 FMN-binding domain-like"/>
    <property type="match status" value="1"/>
</dbReference>
<dbReference type="GO" id="GO:0005886">
    <property type="term" value="C:plasma membrane"/>
    <property type="evidence" value="ECO:0007669"/>
    <property type="project" value="UniProtKB-SubCell"/>
</dbReference>
<dbReference type="GO" id="GO:0046872">
    <property type="term" value="F:metal ion binding"/>
    <property type="evidence" value="ECO:0007669"/>
    <property type="project" value="UniProtKB-KW"/>
</dbReference>
<gene>
    <name evidence="11" type="primary">rsxC</name>
    <name evidence="8" type="synonym">rnfC</name>
    <name evidence="11" type="ORF">Q9312_00830</name>
</gene>
<dbReference type="FunFam" id="3.30.70.20:FF:000044">
    <property type="entry name" value="Ion-translocating oxidoreductase complex subunit C"/>
    <property type="match status" value="1"/>
</dbReference>
<evidence type="ECO:0000256" key="5">
    <source>
        <dbReference type="ARBA" id="ARBA00022982"/>
    </source>
</evidence>
<dbReference type="InterPro" id="IPR011538">
    <property type="entry name" value="Nuo51_FMN-bd"/>
</dbReference>
<comment type="subunit">
    <text evidence="8">The complex is composed of six subunits: RnfA, RnfB, RnfC, RnfD, RnfE and RnfG.</text>
</comment>
<dbReference type="Pfam" id="PF13375">
    <property type="entry name" value="RnfC_N"/>
    <property type="match status" value="1"/>
</dbReference>
<protein>
    <recommendedName>
        <fullName evidence="8">Ion-translocating oxidoreductase complex subunit C</fullName>
        <ecNumber evidence="8">7.-.-.-</ecNumber>
    </recommendedName>
    <alternativeName>
        <fullName evidence="8">Rnf electron transport complex subunit C</fullName>
    </alternativeName>
</protein>
<feature type="region of interest" description="Disordered" evidence="9">
    <location>
        <begin position="471"/>
        <end position="520"/>
    </location>
</feature>
<evidence type="ECO:0000256" key="9">
    <source>
        <dbReference type="SAM" id="MobiDB-lite"/>
    </source>
</evidence>
<dbReference type="InterPro" id="IPR017900">
    <property type="entry name" value="4Fe4S_Fe_S_CS"/>
</dbReference>
<organism evidence="11 12">
    <name type="scientific">Pleionea litopenaei</name>
    <dbReference type="NCBI Taxonomy" id="3070815"/>
    <lineage>
        <taxon>Bacteria</taxon>
        <taxon>Pseudomonadati</taxon>
        <taxon>Pseudomonadota</taxon>
        <taxon>Gammaproteobacteria</taxon>
        <taxon>Oceanospirillales</taxon>
        <taxon>Pleioneaceae</taxon>
        <taxon>Pleionea</taxon>
    </lineage>
</organism>
<dbReference type="Gene3D" id="3.30.70.20">
    <property type="match status" value="1"/>
</dbReference>
<comment type="subcellular location">
    <subcellularLocation>
        <location evidence="8">Cell inner membrane</location>
        <topology evidence="8">Peripheral membrane protein</topology>
    </subcellularLocation>
</comment>
<dbReference type="PANTHER" id="PTHR43034">
    <property type="entry name" value="ION-TRANSLOCATING OXIDOREDUCTASE COMPLEX SUBUNIT C"/>
    <property type="match status" value="1"/>
</dbReference>
<evidence type="ECO:0000256" key="3">
    <source>
        <dbReference type="ARBA" id="ARBA00022723"/>
    </source>
</evidence>
<dbReference type="GO" id="GO:0022900">
    <property type="term" value="P:electron transport chain"/>
    <property type="evidence" value="ECO:0007669"/>
    <property type="project" value="UniProtKB-UniRule"/>
</dbReference>
<feature type="binding site" evidence="8">
    <location>
        <position position="402"/>
    </location>
    <ligand>
        <name>[4Fe-4S] cluster</name>
        <dbReference type="ChEBI" id="CHEBI:49883"/>
        <label>1</label>
    </ligand>
</feature>
<dbReference type="KEGG" id="plei:Q9312_00830"/>
<feature type="binding site" evidence="8">
    <location>
        <position position="438"/>
    </location>
    <ligand>
        <name>[4Fe-4S] cluster</name>
        <dbReference type="ChEBI" id="CHEBI:49883"/>
        <label>2</label>
    </ligand>
</feature>
<dbReference type="SUPFAM" id="SSF46548">
    <property type="entry name" value="alpha-helical ferredoxin"/>
    <property type="match status" value="1"/>
</dbReference>
<keyword evidence="6 8" id="KW-0408">Iron</keyword>
<dbReference type="RefSeq" id="WP_309202632.1">
    <property type="nucleotide sequence ID" value="NZ_CP133548.1"/>
</dbReference>
<accession>A0AA51X730</accession>
<evidence type="ECO:0000313" key="12">
    <source>
        <dbReference type="Proteomes" id="UP001239782"/>
    </source>
</evidence>
<evidence type="ECO:0000313" key="11">
    <source>
        <dbReference type="EMBL" id="WMS87489.1"/>
    </source>
</evidence>
<feature type="compositionally biased region" description="Basic and acidic residues" evidence="9">
    <location>
        <begin position="13"/>
        <end position="22"/>
    </location>
</feature>
<dbReference type="EMBL" id="CP133548">
    <property type="protein sequence ID" value="WMS87489.1"/>
    <property type="molecule type" value="Genomic_DNA"/>
</dbReference>
<keyword evidence="8" id="KW-0997">Cell inner membrane</keyword>
<keyword evidence="12" id="KW-1185">Reference proteome</keyword>
<keyword evidence="5 8" id="KW-0249">Electron transport</keyword>
<dbReference type="NCBIfam" id="TIGR01945">
    <property type="entry name" value="rnfC"/>
    <property type="match status" value="1"/>
</dbReference>
<dbReference type="InterPro" id="IPR026902">
    <property type="entry name" value="RnfC_N"/>
</dbReference>
<comment type="cofactor">
    <cofactor evidence="8">
        <name>[4Fe-4S] cluster</name>
        <dbReference type="ChEBI" id="CHEBI:49883"/>
    </cofactor>
    <text evidence="8">Binds 2 [4Fe-4S] clusters per subunit.</text>
</comment>
<evidence type="ECO:0000256" key="8">
    <source>
        <dbReference type="HAMAP-Rule" id="MF_00461"/>
    </source>
</evidence>
<keyword evidence="8" id="KW-1003">Cell membrane</keyword>
<evidence type="ECO:0000256" key="2">
    <source>
        <dbReference type="ARBA" id="ARBA00022485"/>
    </source>
</evidence>
<keyword evidence="4 8" id="KW-0677">Repeat</keyword>
<sequence length="542" mass="59504">MSQTVNQVGPTTSEKRTDKKAVRYDTPYRFHGGIHPDEHKTLSNQQPIKELTPPPQVSIYLGQHSGQPATPLVKAGDYVKRGQLIGAAQGSLSANIHASVSGVVQAVEERPVAHASGMRDWCVVIDNDGKDDTDRLDIIEQPLTQNRQRLLDRIFDAGIVGMGGAGFPSHIKLMPTVNHLIINAAECEPYITCDDRLMQDYADELIASIHLLQYLVGAQQVTIGIEDNKPQAIQALETSILKTSEETTGQKDLSSIQICVVPTKYPSGGEKQLIELVTGKQVPSRQLPLSLGIILHNVATALAIYRAVTQGEALTSRVMTITGNGAQQPGNYWTRIGTPFEWILEQQQVPQESISQMIMGGPMMGFALPDFRAGTLKSTNCVIVSAADELQPAQNSLACIRCSLCAEACPASLLPQQLYWFAKSENLAKAEEYQLFDCIECGACSYVCPSEIPLVQYYRFAKAEIIQKSEEKARSAHAKKRHELRELRLEREKAERAEKHRKAAEARKKAAADKGVGDEKKATIADAVARAKARKQQQESSN</sequence>
<keyword evidence="3 8" id="KW-0479">Metal-binding</keyword>
<dbReference type="Pfam" id="PF12838">
    <property type="entry name" value="Fer4_7"/>
    <property type="match status" value="1"/>
</dbReference>
<dbReference type="PROSITE" id="PS51379">
    <property type="entry name" value="4FE4S_FER_2"/>
    <property type="match status" value="2"/>
</dbReference>
<dbReference type="PROSITE" id="PS00198">
    <property type="entry name" value="4FE4S_FER_1"/>
    <property type="match status" value="1"/>
</dbReference>
<dbReference type="PANTHER" id="PTHR43034:SF2">
    <property type="entry name" value="ION-TRANSLOCATING OXIDOREDUCTASE COMPLEX SUBUNIT C"/>
    <property type="match status" value="1"/>
</dbReference>
<keyword evidence="8" id="KW-1278">Translocase</keyword>
<dbReference type="Proteomes" id="UP001239782">
    <property type="component" value="Chromosome"/>
</dbReference>
<feature type="compositionally biased region" description="Polar residues" evidence="9">
    <location>
        <begin position="1"/>
        <end position="12"/>
    </location>
</feature>
<dbReference type="GO" id="GO:0051539">
    <property type="term" value="F:4 iron, 4 sulfur cluster binding"/>
    <property type="evidence" value="ECO:0007669"/>
    <property type="project" value="UniProtKB-KW"/>
</dbReference>
<comment type="function">
    <text evidence="8">Part of a membrane-bound complex that couples electron transfer with translocation of ions across the membrane.</text>
</comment>
<evidence type="ECO:0000256" key="4">
    <source>
        <dbReference type="ARBA" id="ARBA00022737"/>
    </source>
</evidence>
<dbReference type="EC" id="7.-.-.-" evidence="8"/>
<proteinExistence type="inferred from homology"/>
<dbReference type="InterPro" id="IPR010208">
    <property type="entry name" value="Ion_transpt_RnfC/RsxC"/>
</dbReference>
<evidence type="ECO:0000259" key="10">
    <source>
        <dbReference type="PROSITE" id="PS51379"/>
    </source>
</evidence>
<dbReference type="HAMAP" id="MF_00461">
    <property type="entry name" value="RsxC_RnfC"/>
    <property type="match status" value="1"/>
</dbReference>
<keyword evidence="7 8" id="KW-0411">Iron-sulfur</keyword>
<dbReference type="Gene3D" id="3.40.50.11540">
    <property type="entry name" value="NADH-ubiquinone oxidoreductase 51kDa subunit"/>
    <property type="match status" value="1"/>
</dbReference>
<comment type="similarity">
    <text evidence="8">Belongs to the 4Fe4S bacterial-type ferredoxin family. RnfC subfamily.</text>
</comment>
<keyword evidence="2 8" id="KW-0004">4Fe-4S</keyword>
<feature type="binding site" evidence="8">
    <location>
        <position position="444"/>
    </location>
    <ligand>
        <name>[4Fe-4S] cluster</name>
        <dbReference type="ChEBI" id="CHEBI:49883"/>
        <label>2</label>
    </ligand>
</feature>
<feature type="binding site" evidence="8">
    <location>
        <position position="448"/>
    </location>
    <ligand>
        <name>[4Fe-4S] cluster</name>
        <dbReference type="ChEBI" id="CHEBI:49883"/>
        <label>1</label>
    </ligand>
</feature>
<dbReference type="NCBIfam" id="NF003454">
    <property type="entry name" value="PRK05035.1"/>
    <property type="match status" value="1"/>
</dbReference>
<evidence type="ECO:0000256" key="7">
    <source>
        <dbReference type="ARBA" id="ARBA00023014"/>
    </source>
</evidence>
<feature type="region of interest" description="Disordered" evidence="9">
    <location>
        <begin position="1"/>
        <end position="22"/>
    </location>
</feature>
<name>A0AA51X730_9GAMM</name>
<dbReference type="GO" id="GO:0009055">
    <property type="term" value="F:electron transfer activity"/>
    <property type="evidence" value="ECO:0007669"/>
    <property type="project" value="InterPro"/>
</dbReference>
<feature type="domain" description="4Fe-4S ferredoxin-type" evidence="10">
    <location>
        <begin position="390"/>
        <end position="419"/>
    </location>
</feature>
<evidence type="ECO:0000256" key="6">
    <source>
        <dbReference type="ARBA" id="ARBA00023004"/>
    </source>
</evidence>
<feature type="binding site" evidence="8">
    <location>
        <position position="405"/>
    </location>
    <ligand>
        <name>[4Fe-4S] cluster</name>
        <dbReference type="ChEBI" id="CHEBI:49883"/>
        <label>1</label>
    </ligand>
</feature>
<feature type="binding site" evidence="8">
    <location>
        <position position="399"/>
    </location>
    <ligand>
        <name>[4Fe-4S] cluster</name>
        <dbReference type="ChEBI" id="CHEBI:49883"/>
        <label>1</label>
    </ligand>
</feature>
<dbReference type="Pfam" id="PF01512">
    <property type="entry name" value="Complex1_51K"/>
    <property type="match status" value="1"/>
</dbReference>
<feature type="binding site" evidence="8">
    <location>
        <position position="409"/>
    </location>
    <ligand>
        <name>[4Fe-4S] cluster</name>
        <dbReference type="ChEBI" id="CHEBI:49883"/>
        <label>2</label>
    </ligand>
</feature>
<evidence type="ECO:0000256" key="1">
    <source>
        <dbReference type="ARBA" id="ARBA00022448"/>
    </source>
</evidence>
<feature type="domain" description="4Fe-4S ferredoxin-type" evidence="10">
    <location>
        <begin position="429"/>
        <end position="458"/>
    </location>
</feature>
<dbReference type="InterPro" id="IPR037225">
    <property type="entry name" value="Nuo51_FMN-bd_sf"/>
</dbReference>
<keyword evidence="8" id="KW-0472">Membrane</keyword>
<dbReference type="InterPro" id="IPR017896">
    <property type="entry name" value="4Fe4S_Fe-S-bd"/>
</dbReference>